<dbReference type="Pfam" id="PF00496">
    <property type="entry name" value="SBP_bac_5"/>
    <property type="match status" value="1"/>
</dbReference>
<reference evidence="6 8" key="1">
    <citation type="submission" date="2016-10" db="EMBL/GenBank/DDBJ databases">
        <authorList>
            <person name="Cai Z."/>
        </authorList>
    </citation>
    <scope>NUCLEOTIDE SEQUENCE [LARGE SCALE GENOMIC DNA]</scope>
    <source>
        <strain evidence="6 8">DSM 25227</strain>
    </source>
</reference>
<evidence type="ECO:0000256" key="3">
    <source>
        <dbReference type="ARBA" id="ARBA00022729"/>
    </source>
</evidence>
<accession>A0A2Y9AJ80</accession>
<reference evidence="5 7" key="2">
    <citation type="submission" date="2018-03" db="EMBL/GenBank/DDBJ databases">
        <title>Genomic Encyclopedia of Archaeal and Bacterial Type Strains, Phase II (KMG-II): from individual species to whole genera.</title>
        <authorList>
            <person name="Goeker M."/>
        </authorList>
    </citation>
    <scope>NUCLEOTIDE SEQUENCE [LARGE SCALE GENOMIC DNA]</scope>
    <source>
        <strain evidence="5 7">DSM 25227</strain>
    </source>
</reference>
<name>A0A2Y9AJ80_9RHOB</name>
<dbReference type="Gene3D" id="3.40.190.10">
    <property type="entry name" value="Periplasmic binding protein-like II"/>
    <property type="match status" value="1"/>
</dbReference>
<evidence type="ECO:0000313" key="5">
    <source>
        <dbReference type="EMBL" id="PWJ20448.1"/>
    </source>
</evidence>
<evidence type="ECO:0000313" key="6">
    <source>
        <dbReference type="EMBL" id="SSA44541.1"/>
    </source>
</evidence>
<dbReference type="GO" id="GO:0043190">
    <property type="term" value="C:ATP-binding cassette (ABC) transporter complex"/>
    <property type="evidence" value="ECO:0007669"/>
    <property type="project" value="InterPro"/>
</dbReference>
<keyword evidence="7" id="KW-1185">Reference proteome</keyword>
<dbReference type="Gene3D" id="3.10.105.10">
    <property type="entry name" value="Dipeptide-binding Protein, Domain 3"/>
    <property type="match status" value="1"/>
</dbReference>
<feature type="domain" description="Solute-binding protein family 5" evidence="4">
    <location>
        <begin position="108"/>
        <end position="459"/>
    </location>
</feature>
<comment type="similarity">
    <text evidence="2">Belongs to the bacterial solute-binding protein 5 family.</text>
</comment>
<evidence type="ECO:0000256" key="1">
    <source>
        <dbReference type="ARBA" id="ARBA00004418"/>
    </source>
</evidence>
<dbReference type="GO" id="GO:0030288">
    <property type="term" value="C:outer membrane-bounded periplasmic space"/>
    <property type="evidence" value="ECO:0007669"/>
    <property type="project" value="UniProtKB-ARBA"/>
</dbReference>
<dbReference type="PROSITE" id="PS51318">
    <property type="entry name" value="TAT"/>
    <property type="match status" value="1"/>
</dbReference>
<dbReference type="InterPro" id="IPR000914">
    <property type="entry name" value="SBP_5_dom"/>
</dbReference>
<dbReference type="GO" id="GO:0015833">
    <property type="term" value="P:peptide transport"/>
    <property type="evidence" value="ECO:0007669"/>
    <property type="project" value="TreeGrafter"/>
</dbReference>
<evidence type="ECO:0000256" key="2">
    <source>
        <dbReference type="ARBA" id="ARBA00005695"/>
    </source>
</evidence>
<dbReference type="InterPro" id="IPR039424">
    <property type="entry name" value="SBP_5"/>
</dbReference>
<dbReference type="InterPro" id="IPR006311">
    <property type="entry name" value="TAT_signal"/>
</dbReference>
<dbReference type="GO" id="GO:1904680">
    <property type="term" value="F:peptide transmembrane transporter activity"/>
    <property type="evidence" value="ECO:0007669"/>
    <property type="project" value="TreeGrafter"/>
</dbReference>
<dbReference type="PANTHER" id="PTHR30290">
    <property type="entry name" value="PERIPLASMIC BINDING COMPONENT OF ABC TRANSPORTER"/>
    <property type="match status" value="1"/>
</dbReference>
<dbReference type="AlphaFoldDB" id="A0A2Y9AJ80"/>
<evidence type="ECO:0000313" key="7">
    <source>
        <dbReference type="Proteomes" id="UP000245839"/>
    </source>
</evidence>
<dbReference type="CDD" id="cd08503">
    <property type="entry name" value="PBP2_NikA_DppA_OppA_like_17"/>
    <property type="match status" value="1"/>
</dbReference>
<dbReference type="SUPFAM" id="SSF53850">
    <property type="entry name" value="Periplasmic binding protein-like II"/>
    <property type="match status" value="1"/>
</dbReference>
<sequence length="558" mass="61816">MTKHDVKNMQGVHHGALMYAQEYKDGLMDRREFLSRATALGVTTATAYALIGSEPAKAAAHAQQGGTLRYQMEVRAPKDPRTFDWTQLATVTAGWLEYLVEYNSDGSFNPMLLESWEANDDASVYTLKVRPGVTWNNGDPFTAEHVAFNFTRWADGTAEGNSMAARVASLVDPETNQAAEGAIEVVDDLTVRLNLLNPDITIIPGISDYPAAVIHPDQDPNNTIGQQLGTGPYLCTQHEVGVRATLERNTDHDWWGYAAGKGAYLDRIEFIDYGTDPSAFVAAYAADEIDLNWESVGEYVELFDGLGLVRSEIPSGFTIVIRPNQLATDADGKVIFEDKRVRQAIAMAVDNEVCLELGMAGYGIPADNCHVGPMHPEHAPEVTRIPYDPERAFELLQEAGMADYEFELISIDDDWRRNTTDAVAAQLRDAGFNIKRTILPGSTFWNDWTKYAFSSTNWNHRPLGVQVLGLAYRTGVAWNEFGWSNPEFDALLNEANAIADADARREVMAKIQAIVIEEGVTIQPYWRSAIRHHKPGFVGLERHVADLPQLYKMGIAAS</sequence>
<dbReference type="RefSeq" id="WP_109564033.1">
    <property type="nucleotide sequence ID" value="NZ_QGDJ01000003.1"/>
</dbReference>
<dbReference type="InterPro" id="IPR030678">
    <property type="entry name" value="Peptide/Ni-bd"/>
</dbReference>
<proteinExistence type="inferred from homology"/>
<dbReference type="PIRSF" id="PIRSF002741">
    <property type="entry name" value="MppA"/>
    <property type="match status" value="1"/>
</dbReference>
<dbReference type="OrthoDB" id="9803988at2"/>
<dbReference type="Proteomes" id="UP000245839">
    <property type="component" value="Unassembled WGS sequence"/>
</dbReference>
<dbReference type="Proteomes" id="UP000251571">
    <property type="component" value="Unassembled WGS sequence"/>
</dbReference>
<evidence type="ECO:0000259" key="4">
    <source>
        <dbReference type="Pfam" id="PF00496"/>
    </source>
</evidence>
<keyword evidence="3" id="KW-0732">Signal</keyword>
<protein>
    <submittedName>
        <fullName evidence="6">Peptide/nickel transport system substrate-binding protein</fullName>
    </submittedName>
</protein>
<gene>
    <name evidence="5" type="ORF">BCF38_103266</name>
    <name evidence="6" type="ORF">SAMN05421539_103266</name>
</gene>
<dbReference type="PANTHER" id="PTHR30290:SF38">
    <property type="entry name" value="D,D-DIPEPTIDE-BINDING PERIPLASMIC PROTEIN DDPA-RELATED"/>
    <property type="match status" value="1"/>
</dbReference>
<organism evidence="6 8">
    <name type="scientific">Jannaschia seohaensis</name>
    <dbReference type="NCBI Taxonomy" id="475081"/>
    <lineage>
        <taxon>Bacteria</taxon>
        <taxon>Pseudomonadati</taxon>
        <taxon>Pseudomonadota</taxon>
        <taxon>Alphaproteobacteria</taxon>
        <taxon>Rhodobacterales</taxon>
        <taxon>Roseobacteraceae</taxon>
        <taxon>Jannaschia</taxon>
    </lineage>
</organism>
<dbReference type="EMBL" id="QGDJ01000003">
    <property type="protein sequence ID" value="PWJ20448.1"/>
    <property type="molecule type" value="Genomic_DNA"/>
</dbReference>
<comment type="subcellular location">
    <subcellularLocation>
        <location evidence="1">Periplasm</location>
    </subcellularLocation>
</comment>
<evidence type="ECO:0000313" key="8">
    <source>
        <dbReference type="Proteomes" id="UP000251571"/>
    </source>
</evidence>
<dbReference type="EMBL" id="UETC01000003">
    <property type="protein sequence ID" value="SSA44541.1"/>
    <property type="molecule type" value="Genomic_DNA"/>
</dbReference>